<proteinExistence type="predicted"/>
<keyword evidence="3" id="KW-0843">Virulence</keyword>
<feature type="compositionally biased region" description="Basic and acidic residues" evidence="4">
    <location>
        <begin position="93"/>
        <end position="109"/>
    </location>
</feature>
<name>A0A6G4U4F2_9ACTN</name>
<dbReference type="Pfam" id="PF03534">
    <property type="entry name" value="SpvB"/>
    <property type="match status" value="2"/>
</dbReference>
<keyword evidence="6" id="KW-1185">Reference proteome</keyword>
<accession>A0A6G4U4F2</accession>
<dbReference type="AlphaFoldDB" id="A0A6G4U4F2"/>
<evidence type="ECO:0000256" key="3">
    <source>
        <dbReference type="ARBA" id="ARBA00023026"/>
    </source>
</evidence>
<dbReference type="GO" id="GO:0005576">
    <property type="term" value="C:extracellular region"/>
    <property type="evidence" value="ECO:0007669"/>
    <property type="project" value="UniProtKB-SubCell"/>
</dbReference>
<sequence>MPTYDDAHESDVFVLSSAEDLVPVLGGDDLPERRNRMVDGTAYLVTCYRPRIEGLFARIERWARDNITTVYGKDRESRIADPTDPDAIVYRYATDDDRTAAHERDRPDAGRTAQRYPRSVRYGNKVSRPADPPPERDPADGLPWSCRNDPFSAYRAGFEVRSYRLCQRILMFHHSAEEPGAGTDCLVCSLALTCRGGRAVNGSLRPGDPSGAVLESVTTTGHRRDGVGGYASESMPVLELIYSPAQFGDEGHEMDAASVANLPFGLDAPPCQLVDLDAESIAGVLSEQSGAWSFGRNLGEGRLGARAHVPLASRAGLGHTLTKEVGYAKF</sequence>
<evidence type="ECO:0000313" key="5">
    <source>
        <dbReference type="EMBL" id="NGN66620.1"/>
    </source>
</evidence>
<feature type="region of interest" description="Disordered" evidence="4">
    <location>
        <begin position="92"/>
        <end position="143"/>
    </location>
</feature>
<gene>
    <name evidence="5" type="ORF">G5C51_22290</name>
</gene>
<protein>
    <submittedName>
        <fullName evidence="5">Uncharacterized protein</fullName>
    </submittedName>
</protein>
<comment type="subcellular location">
    <subcellularLocation>
        <location evidence="1">Secreted</location>
    </subcellularLocation>
</comment>
<keyword evidence="2" id="KW-0964">Secreted</keyword>
<dbReference type="InterPro" id="IPR003284">
    <property type="entry name" value="Sal_SpvB"/>
</dbReference>
<reference evidence="5 6" key="1">
    <citation type="submission" date="2020-02" db="EMBL/GenBank/DDBJ databases">
        <title>Whole-genome analyses of novel actinobacteria.</title>
        <authorList>
            <person name="Sahin N."/>
        </authorList>
    </citation>
    <scope>NUCLEOTIDE SEQUENCE [LARGE SCALE GENOMIC DNA]</scope>
    <source>
        <strain evidence="5 6">A7024</strain>
    </source>
</reference>
<evidence type="ECO:0000313" key="6">
    <source>
        <dbReference type="Proteomes" id="UP000481583"/>
    </source>
</evidence>
<dbReference type="EMBL" id="JAAKZV010000103">
    <property type="protein sequence ID" value="NGN66620.1"/>
    <property type="molecule type" value="Genomic_DNA"/>
</dbReference>
<evidence type="ECO:0000256" key="1">
    <source>
        <dbReference type="ARBA" id="ARBA00004613"/>
    </source>
</evidence>
<dbReference type="Proteomes" id="UP000481583">
    <property type="component" value="Unassembled WGS sequence"/>
</dbReference>
<comment type="caution">
    <text evidence="5">The sequence shown here is derived from an EMBL/GenBank/DDBJ whole genome shotgun (WGS) entry which is preliminary data.</text>
</comment>
<evidence type="ECO:0000256" key="4">
    <source>
        <dbReference type="SAM" id="MobiDB-lite"/>
    </source>
</evidence>
<dbReference type="GO" id="GO:0005737">
    <property type="term" value="C:cytoplasm"/>
    <property type="evidence" value="ECO:0007669"/>
    <property type="project" value="InterPro"/>
</dbReference>
<organism evidence="5 6">
    <name type="scientific">Streptomyces coryli</name>
    <dbReference type="NCBI Taxonomy" id="1128680"/>
    <lineage>
        <taxon>Bacteria</taxon>
        <taxon>Bacillati</taxon>
        <taxon>Actinomycetota</taxon>
        <taxon>Actinomycetes</taxon>
        <taxon>Kitasatosporales</taxon>
        <taxon>Streptomycetaceae</taxon>
        <taxon>Streptomyces</taxon>
    </lineage>
</organism>
<evidence type="ECO:0000256" key="2">
    <source>
        <dbReference type="ARBA" id="ARBA00022525"/>
    </source>
</evidence>